<sequence length="1234" mass="139990">MSSFFKNEEKKIHKSAEEGDLATVKRLVKKFDTLVDFKDKNGCTPLYCASKNGHLDVVQFLVAKWAYQPSRLCKDGYTPLYCASQEGHLAVVEFLVARGANINQANRDGETPLYCAFEKGHLAVIKHLVAKGASIDEANIYRDTPLHCASRKGRLTDVLFLVASGVSIDPADTHGETPLIVAAKNGYLDVVRVLVDAGASLVLSNKAGKTPLDTANEKHLEIALYFDETNSKLRALVVPLLTSNKIDVALSTLNQYVPPTGWRNAVDLVWRAVAYMCAGDKESARKDARASIQLGYSKACSAVVDIVVHHGISRLPKYDGKLLVECYAQYLTREMALELLLVDLPVEVQGGQLVQRQHHSYSWTTFMDASYGVDVNIRLRCLESIMNDTKFTMYTQELLRELVFAKDLHGREVVQITDESTRNYSNDRLYYCGRYEIFDGPPVHVSRTAVVVEAYDHGFCAQLQENEKFKAAFNLWDKNGDGLLSKDEFLRYCAQQYGKVKVVLKFMKNADEYHREIENRKNLDAKFVVSFLPSADDATFKGDLKSLRNLGGYSMVNYPHVVAMPAADRSLDDIYRKERPSETERRNLLQQVAEALQYLHSNELVHGDVKKLNVVRVENRLKLIDLDATTTKGEYVGCKFSSGNLPPQLFYKLKSKDEPKLFCEYWKNTESSNPELWQKVRPRNDYVVKTFINPGDQLPYKLVEADPSLDVWAFGVLKYEMYSGEELVPTDNNQDVCDRNLEEAASWTQENLNKRIRSKISNALVCSLLENLLVVEPKNRMSMSSVLDHVYFKDMTHLTPRPCLTWAILILFKLLDIQHHPVRYSMYADDVRKPSVLSELNSKQPTTEIIQAAFDVRVIYQKLISNPETMAFVSDADFNQKLEDICTDVQSLPEHMNHRFMGKALVALLYNPPDVAIKNVAKLVACTRDTKHRWPLFGKFELTTDILAMPNDQQCIVRVTQNLNPSGKWVAKLTNQKNEIEFIKHVHSLGGKITEHVVKCETWGEVQFNDFKCDVVIMEEGKEDCRHRIPHIKSRVFNLIGCLNDIINAIEACHNIGYIHGDIKLENVVFFSASERYKLIDFEQTTEIGTEMKNSCTEEYCPPEMAKYFLGHDESPLLAQKSYDVWCAAVIVLKLFTENNDLLEFRNADDGRAILEIIARDGFSFQESIASTKLSQEEKHLLSKCLFTNPSMRGTLHSLKKILQLRANAEFLLQHIQDETMGDAIIEEAGGNIT</sequence>
<dbReference type="InterPro" id="IPR041243">
    <property type="entry name" value="STI1/HOP_DP"/>
</dbReference>
<name>A0A485KCZ9_9STRA</name>
<evidence type="ECO:0000256" key="2">
    <source>
        <dbReference type="ARBA" id="ARBA00022837"/>
    </source>
</evidence>
<dbReference type="AlphaFoldDB" id="A0A485KCZ9"/>
<feature type="domain" description="EF-hand" evidence="7">
    <location>
        <begin position="464"/>
        <end position="499"/>
    </location>
</feature>
<dbReference type="Pfam" id="PF13405">
    <property type="entry name" value="EF-hand_6"/>
    <property type="match status" value="1"/>
</dbReference>
<dbReference type="PROSITE" id="PS50011">
    <property type="entry name" value="PROTEIN_KINASE_DOM"/>
    <property type="match status" value="2"/>
</dbReference>
<dbReference type="GO" id="GO:0005524">
    <property type="term" value="F:ATP binding"/>
    <property type="evidence" value="ECO:0007669"/>
    <property type="project" value="InterPro"/>
</dbReference>
<evidence type="ECO:0000256" key="1">
    <source>
        <dbReference type="ARBA" id="ARBA00022737"/>
    </source>
</evidence>
<protein>
    <submittedName>
        <fullName evidence="9">Aste57867_4646 protein</fullName>
    </submittedName>
</protein>
<dbReference type="Gene3D" id="1.10.510.10">
    <property type="entry name" value="Transferase(Phosphotransferase) domain 1"/>
    <property type="match status" value="2"/>
</dbReference>
<evidence type="ECO:0000259" key="7">
    <source>
        <dbReference type="PROSITE" id="PS50222"/>
    </source>
</evidence>
<dbReference type="SUPFAM" id="SSF56112">
    <property type="entry name" value="Protein kinase-like (PK-like)"/>
    <property type="match status" value="2"/>
</dbReference>
<dbReference type="PROSITE" id="PS50222">
    <property type="entry name" value="EF_HAND_2"/>
    <property type="match status" value="1"/>
</dbReference>
<feature type="repeat" description="ANK" evidence="5">
    <location>
        <begin position="174"/>
        <end position="206"/>
    </location>
</feature>
<dbReference type="PROSITE" id="PS50088">
    <property type="entry name" value="ANK_REPEAT"/>
    <property type="match status" value="5"/>
</dbReference>
<dbReference type="SUPFAM" id="SSF47473">
    <property type="entry name" value="EF-hand"/>
    <property type="match status" value="1"/>
</dbReference>
<evidence type="ECO:0000313" key="9">
    <source>
        <dbReference type="EMBL" id="VFT81749.1"/>
    </source>
</evidence>
<keyword evidence="1" id="KW-0677">Repeat</keyword>
<dbReference type="SMART" id="SM00248">
    <property type="entry name" value="ANK"/>
    <property type="match status" value="6"/>
</dbReference>
<reference evidence="8" key="2">
    <citation type="submission" date="2019-06" db="EMBL/GenBank/DDBJ databases">
        <title>Genomics analysis of Aphanomyces spp. identifies a new class of oomycete effector associated with host adaptation.</title>
        <authorList>
            <person name="Gaulin E."/>
        </authorList>
    </citation>
    <scope>NUCLEOTIDE SEQUENCE</scope>
    <source>
        <strain evidence="8">CBS 578.67</strain>
    </source>
</reference>
<dbReference type="SMART" id="SM00220">
    <property type="entry name" value="S_TKc"/>
    <property type="match status" value="1"/>
</dbReference>
<dbReference type="InterPro" id="IPR002110">
    <property type="entry name" value="Ankyrin_rpt"/>
</dbReference>
<evidence type="ECO:0000256" key="4">
    <source>
        <dbReference type="ARBA" id="ARBA00024334"/>
    </source>
</evidence>
<dbReference type="Pfam" id="PF00069">
    <property type="entry name" value="Pkinase"/>
    <property type="match status" value="3"/>
</dbReference>
<evidence type="ECO:0000313" key="10">
    <source>
        <dbReference type="Proteomes" id="UP000332933"/>
    </source>
</evidence>
<dbReference type="Pfam" id="PF17830">
    <property type="entry name" value="STI1-HOP_DP"/>
    <property type="match status" value="1"/>
</dbReference>
<feature type="domain" description="Protein kinase" evidence="6">
    <location>
        <begin position="890"/>
        <end position="1212"/>
    </location>
</feature>
<dbReference type="SUPFAM" id="SSF48403">
    <property type="entry name" value="Ankyrin repeat"/>
    <property type="match status" value="1"/>
</dbReference>
<dbReference type="PROSITE" id="PS00108">
    <property type="entry name" value="PROTEIN_KINASE_ST"/>
    <property type="match status" value="1"/>
</dbReference>
<evidence type="ECO:0000256" key="3">
    <source>
        <dbReference type="ARBA" id="ARBA00023043"/>
    </source>
</evidence>
<comment type="similarity">
    <text evidence="4">Belongs to the protein kinase superfamily. Ser/Thr protein kinase family. CDPK subfamily.</text>
</comment>
<accession>A0A485KCZ9</accession>
<dbReference type="PANTHER" id="PTHR24171:SF9">
    <property type="entry name" value="ANKYRIN REPEAT DOMAIN-CONTAINING PROTEIN 39"/>
    <property type="match status" value="1"/>
</dbReference>
<proteinExistence type="inferred from homology"/>
<keyword evidence="2" id="KW-0106">Calcium</keyword>
<dbReference type="Pfam" id="PF12796">
    <property type="entry name" value="Ank_2"/>
    <property type="match status" value="1"/>
</dbReference>
<dbReference type="Gene3D" id="1.10.260.100">
    <property type="match status" value="1"/>
</dbReference>
<dbReference type="InterPro" id="IPR000719">
    <property type="entry name" value="Prot_kinase_dom"/>
</dbReference>
<dbReference type="Pfam" id="PF13637">
    <property type="entry name" value="Ank_4"/>
    <property type="match status" value="1"/>
</dbReference>
<keyword evidence="10" id="KW-1185">Reference proteome</keyword>
<dbReference type="Pfam" id="PF13857">
    <property type="entry name" value="Ank_5"/>
    <property type="match status" value="1"/>
</dbReference>
<keyword evidence="3 5" id="KW-0040">ANK repeat</keyword>
<dbReference type="InterPro" id="IPR002048">
    <property type="entry name" value="EF_hand_dom"/>
</dbReference>
<dbReference type="InterPro" id="IPR011009">
    <property type="entry name" value="Kinase-like_dom_sf"/>
</dbReference>
<dbReference type="GO" id="GO:0005509">
    <property type="term" value="F:calcium ion binding"/>
    <property type="evidence" value="ECO:0007669"/>
    <property type="project" value="InterPro"/>
</dbReference>
<dbReference type="InterPro" id="IPR008271">
    <property type="entry name" value="Ser/Thr_kinase_AS"/>
</dbReference>
<dbReference type="GO" id="GO:0004672">
    <property type="term" value="F:protein kinase activity"/>
    <property type="evidence" value="ECO:0007669"/>
    <property type="project" value="InterPro"/>
</dbReference>
<feature type="domain" description="Protein kinase" evidence="6">
    <location>
        <begin position="473"/>
        <end position="792"/>
    </location>
</feature>
<dbReference type="PANTHER" id="PTHR24171">
    <property type="entry name" value="ANKYRIN REPEAT DOMAIN-CONTAINING PROTEIN 39-RELATED"/>
    <property type="match status" value="1"/>
</dbReference>
<dbReference type="SMART" id="SM00054">
    <property type="entry name" value="EFh"/>
    <property type="match status" value="1"/>
</dbReference>
<gene>
    <name evidence="9" type="primary">Aste57867_4646</name>
    <name evidence="8" type="ORF">As57867_004633</name>
    <name evidence="9" type="ORF">ASTE57867_4646</name>
</gene>
<feature type="repeat" description="ANK" evidence="5">
    <location>
        <begin position="141"/>
        <end position="173"/>
    </location>
</feature>
<evidence type="ECO:0000313" key="8">
    <source>
        <dbReference type="EMBL" id="KAF0712818.1"/>
    </source>
</evidence>
<evidence type="ECO:0000259" key="6">
    <source>
        <dbReference type="PROSITE" id="PS50011"/>
    </source>
</evidence>
<organism evidence="9 10">
    <name type="scientific">Aphanomyces stellatus</name>
    <dbReference type="NCBI Taxonomy" id="120398"/>
    <lineage>
        <taxon>Eukaryota</taxon>
        <taxon>Sar</taxon>
        <taxon>Stramenopiles</taxon>
        <taxon>Oomycota</taxon>
        <taxon>Saprolegniomycetes</taxon>
        <taxon>Saprolegniales</taxon>
        <taxon>Verrucalvaceae</taxon>
        <taxon>Aphanomyces</taxon>
    </lineage>
</organism>
<feature type="repeat" description="ANK" evidence="5">
    <location>
        <begin position="75"/>
        <end position="107"/>
    </location>
</feature>
<dbReference type="InterPro" id="IPR011992">
    <property type="entry name" value="EF-hand-dom_pair"/>
</dbReference>
<feature type="repeat" description="ANK" evidence="5">
    <location>
        <begin position="108"/>
        <end position="140"/>
    </location>
</feature>
<feature type="repeat" description="ANK" evidence="5">
    <location>
        <begin position="41"/>
        <end position="62"/>
    </location>
</feature>
<dbReference type="PROSITE" id="PS00018">
    <property type="entry name" value="EF_HAND_1"/>
    <property type="match status" value="1"/>
</dbReference>
<dbReference type="PROSITE" id="PS50297">
    <property type="entry name" value="ANK_REP_REGION"/>
    <property type="match status" value="4"/>
</dbReference>
<dbReference type="Proteomes" id="UP000332933">
    <property type="component" value="Unassembled WGS sequence"/>
</dbReference>
<dbReference type="PRINTS" id="PR01415">
    <property type="entry name" value="ANKYRIN"/>
</dbReference>
<dbReference type="EMBL" id="CAADRA010001184">
    <property type="protein sequence ID" value="VFT81749.1"/>
    <property type="molecule type" value="Genomic_DNA"/>
</dbReference>
<dbReference type="EMBL" id="VJMH01001184">
    <property type="protein sequence ID" value="KAF0712818.1"/>
    <property type="molecule type" value="Genomic_DNA"/>
</dbReference>
<reference evidence="9 10" key="1">
    <citation type="submission" date="2019-03" db="EMBL/GenBank/DDBJ databases">
        <authorList>
            <person name="Gaulin E."/>
            <person name="Dumas B."/>
        </authorList>
    </citation>
    <scope>NUCLEOTIDE SEQUENCE [LARGE SCALE GENOMIC DNA]</scope>
    <source>
        <strain evidence="9">CBS 568.67</strain>
    </source>
</reference>
<dbReference type="OrthoDB" id="103029at2759"/>
<dbReference type="InterPro" id="IPR018247">
    <property type="entry name" value="EF_Hand_1_Ca_BS"/>
</dbReference>
<dbReference type="InterPro" id="IPR036770">
    <property type="entry name" value="Ankyrin_rpt-contain_sf"/>
</dbReference>
<dbReference type="Gene3D" id="1.10.238.10">
    <property type="entry name" value="EF-hand"/>
    <property type="match status" value="1"/>
</dbReference>
<dbReference type="Gene3D" id="1.25.40.20">
    <property type="entry name" value="Ankyrin repeat-containing domain"/>
    <property type="match status" value="2"/>
</dbReference>
<evidence type="ECO:0000256" key="5">
    <source>
        <dbReference type="PROSITE-ProRule" id="PRU00023"/>
    </source>
</evidence>